<evidence type="ECO:0000256" key="1">
    <source>
        <dbReference type="SAM" id="SignalP"/>
    </source>
</evidence>
<reference evidence="2" key="1">
    <citation type="submission" date="2013-10" db="EMBL/GenBank/DDBJ databases">
        <title>Genomic analysis of the causative agents of coccidiosis in chickens.</title>
        <authorList>
            <person name="Reid A.J."/>
            <person name="Blake D."/>
            <person name="Billington K."/>
            <person name="Browne H."/>
            <person name="Dunn M."/>
            <person name="Hung S."/>
            <person name="Kawahara F."/>
            <person name="Miranda-Saavedra D."/>
            <person name="Mourier T."/>
            <person name="Nagra H."/>
            <person name="Otto T.D."/>
            <person name="Rawlings N."/>
            <person name="Sanchez A."/>
            <person name="Sanders M."/>
            <person name="Subramaniam C."/>
            <person name="Tay Y."/>
            <person name="Dear P."/>
            <person name="Doerig C."/>
            <person name="Gruber A."/>
            <person name="Parkinson J."/>
            <person name="Shirley M."/>
            <person name="Wan K.L."/>
            <person name="Berriman M."/>
            <person name="Tomley F."/>
            <person name="Pain A."/>
        </authorList>
    </citation>
    <scope>NUCLEOTIDE SEQUENCE [LARGE SCALE GENOMIC DNA]</scope>
    <source>
        <strain evidence="2">Weybridge</strain>
    </source>
</reference>
<evidence type="ECO:0000313" key="2">
    <source>
        <dbReference type="EMBL" id="CDJ58785.1"/>
    </source>
</evidence>
<dbReference type="InterPro" id="IPR019562">
    <property type="entry name" value="Micronemal-adhesive-rpt_sia-bd"/>
</dbReference>
<dbReference type="Proteomes" id="UP000030763">
    <property type="component" value="Unassembled WGS sequence"/>
</dbReference>
<proteinExistence type="predicted"/>
<dbReference type="GeneID" id="25335774"/>
<name>U6MAU1_EIMMA</name>
<dbReference type="Pfam" id="PF10564">
    <property type="entry name" value="MAR_sialic_bdg"/>
    <property type="match status" value="1"/>
</dbReference>
<gene>
    <name evidence="2" type="ORF">EMWEY_00017880</name>
</gene>
<organism evidence="2 3">
    <name type="scientific">Eimeria maxima</name>
    <name type="common">Coccidian parasite</name>
    <dbReference type="NCBI Taxonomy" id="5804"/>
    <lineage>
        <taxon>Eukaryota</taxon>
        <taxon>Sar</taxon>
        <taxon>Alveolata</taxon>
        <taxon>Apicomplexa</taxon>
        <taxon>Conoidasida</taxon>
        <taxon>Coccidia</taxon>
        <taxon>Eucoccidiorida</taxon>
        <taxon>Eimeriorina</taxon>
        <taxon>Eimeriidae</taxon>
        <taxon>Eimeria</taxon>
    </lineage>
</organism>
<feature type="chain" id="PRO_5004673509" evidence="1">
    <location>
        <begin position="21"/>
        <end position="149"/>
    </location>
</feature>
<dbReference type="EMBL" id="HG719840">
    <property type="protein sequence ID" value="CDJ58785.1"/>
    <property type="molecule type" value="Genomic_DNA"/>
</dbReference>
<dbReference type="RefSeq" id="XP_013335433.1">
    <property type="nucleotide sequence ID" value="XM_013479979.1"/>
</dbReference>
<dbReference type="OrthoDB" id="347403at2759"/>
<feature type="signal peptide" evidence="1">
    <location>
        <begin position="1"/>
        <end position="20"/>
    </location>
</feature>
<protein>
    <submittedName>
        <fullName evidence="2">Microneme protein 3, related</fullName>
    </submittedName>
</protein>
<sequence length="149" mass="15912">MKLSPFCLVALALFAPVALNGRLVKGAATAEIPEATSTLHGLMDSICVQEFARACLVNPHFCVGAVARRDVGIDAAEGEAWRCYSTVELDFSAAKRSCVNDCGELIDCVGAVNGISREHLTATTELERLLQEVQPGMCKIHVRYTTGAS</sequence>
<accession>U6MAU1</accession>
<reference evidence="2" key="2">
    <citation type="submission" date="2013-10" db="EMBL/GenBank/DDBJ databases">
        <authorList>
            <person name="Aslett M."/>
        </authorList>
    </citation>
    <scope>NUCLEOTIDE SEQUENCE [LARGE SCALE GENOMIC DNA]</scope>
    <source>
        <strain evidence="2">Weybridge</strain>
    </source>
</reference>
<dbReference type="OMA" id="EGEAWRC"/>
<dbReference type="VEuPathDB" id="ToxoDB:EMWEY_00017880"/>
<dbReference type="AlphaFoldDB" id="U6MAU1"/>
<keyword evidence="1" id="KW-0732">Signal</keyword>
<keyword evidence="3" id="KW-1185">Reference proteome</keyword>
<evidence type="ECO:0000313" key="3">
    <source>
        <dbReference type="Proteomes" id="UP000030763"/>
    </source>
</evidence>
<dbReference type="Gene3D" id="3.90.640.70">
    <property type="match status" value="1"/>
</dbReference>